<accession>A0A2G5SLN3</accession>
<feature type="compositionally biased region" description="Polar residues" evidence="1">
    <location>
        <begin position="46"/>
        <end position="57"/>
    </location>
</feature>
<name>A0A2G5SLN3_9PELO</name>
<evidence type="ECO:0000313" key="3">
    <source>
        <dbReference type="Proteomes" id="UP000230233"/>
    </source>
</evidence>
<dbReference type="Proteomes" id="UP000230233">
    <property type="component" value="Chromosome X"/>
</dbReference>
<feature type="region of interest" description="Disordered" evidence="1">
    <location>
        <begin position="46"/>
        <end position="72"/>
    </location>
</feature>
<comment type="caution">
    <text evidence="2">The sequence shown here is derived from an EMBL/GenBank/DDBJ whole genome shotgun (WGS) entry which is preliminary data.</text>
</comment>
<organism evidence="2 3">
    <name type="scientific">Caenorhabditis nigoni</name>
    <dbReference type="NCBI Taxonomy" id="1611254"/>
    <lineage>
        <taxon>Eukaryota</taxon>
        <taxon>Metazoa</taxon>
        <taxon>Ecdysozoa</taxon>
        <taxon>Nematoda</taxon>
        <taxon>Chromadorea</taxon>
        <taxon>Rhabditida</taxon>
        <taxon>Rhabditina</taxon>
        <taxon>Rhabditomorpha</taxon>
        <taxon>Rhabditoidea</taxon>
        <taxon>Rhabditidae</taxon>
        <taxon>Peloderinae</taxon>
        <taxon>Caenorhabditis</taxon>
    </lineage>
</organism>
<keyword evidence="3" id="KW-1185">Reference proteome</keyword>
<gene>
    <name evidence="2" type="primary">Cnig_chr_X.g22655</name>
    <name evidence="2" type="ORF">B9Z55_022655</name>
</gene>
<dbReference type="EMBL" id="PDUG01000006">
    <property type="protein sequence ID" value="PIC15829.1"/>
    <property type="molecule type" value="Genomic_DNA"/>
</dbReference>
<proteinExistence type="predicted"/>
<reference evidence="3" key="1">
    <citation type="submission" date="2017-10" db="EMBL/GenBank/DDBJ databases">
        <title>Rapid genome shrinkage in a self-fertile nematode reveals novel sperm competition proteins.</title>
        <authorList>
            <person name="Yin D."/>
            <person name="Schwarz E.M."/>
            <person name="Thomas C.G."/>
            <person name="Felde R.L."/>
            <person name="Korf I.F."/>
            <person name="Cutter A.D."/>
            <person name="Schartner C.M."/>
            <person name="Ralston E.J."/>
            <person name="Meyer B.J."/>
            <person name="Haag E.S."/>
        </authorList>
    </citation>
    <scope>NUCLEOTIDE SEQUENCE [LARGE SCALE GENOMIC DNA]</scope>
    <source>
        <strain evidence="3">JU1422</strain>
    </source>
</reference>
<protein>
    <submittedName>
        <fullName evidence="2">Uncharacterized protein</fullName>
    </submittedName>
</protein>
<sequence>MVNFRIPAGLVFFIIGPILLFHLIHTVPVTLDGAENAFVSGAVQSSLPTHSATSNVDSESPSSETPAPSTPSSAAAILGFNAQSNSIAPGDVVEILTDQKNRDGLDILKLCHFNTSEDVKREMMRYKKHTINFHPSAALN</sequence>
<evidence type="ECO:0000256" key="1">
    <source>
        <dbReference type="SAM" id="MobiDB-lite"/>
    </source>
</evidence>
<dbReference type="AlphaFoldDB" id="A0A2G5SLN3"/>
<evidence type="ECO:0000313" key="2">
    <source>
        <dbReference type="EMBL" id="PIC15829.1"/>
    </source>
</evidence>
<feature type="compositionally biased region" description="Low complexity" evidence="1">
    <location>
        <begin position="58"/>
        <end position="72"/>
    </location>
</feature>